<dbReference type="PANTHER" id="PTHR36837">
    <property type="entry name" value="POLY(3-HYDROXYALKANOATE) POLYMERASE SUBUNIT PHAC"/>
    <property type="match status" value="1"/>
</dbReference>
<keyword evidence="2" id="KW-1185">Reference proteome</keyword>
<evidence type="ECO:0000313" key="2">
    <source>
        <dbReference type="Proteomes" id="UP000035352"/>
    </source>
</evidence>
<dbReference type="RefSeq" id="WP_047193562.1">
    <property type="nucleotide sequence ID" value="NZ_CP011371.1"/>
</dbReference>
<dbReference type="STRING" id="413882.AAW51_0789"/>
<dbReference type="KEGG" id="pbh:AAW51_0789"/>
<dbReference type="PANTHER" id="PTHR36837:SF2">
    <property type="entry name" value="POLY(3-HYDROXYALKANOATE) POLYMERASE SUBUNIT PHAC"/>
    <property type="match status" value="1"/>
</dbReference>
<dbReference type="EMBL" id="CP011371">
    <property type="protein sequence ID" value="AKJ27480.1"/>
    <property type="molecule type" value="Genomic_DNA"/>
</dbReference>
<dbReference type="Proteomes" id="UP000035352">
    <property type="component" value="Chromosome"/>
</dbReference>
<dbReference type="Gene3D" id="3.40.50.1820">
    <property type="entry name" value="alpha/beta hydrolase"/>
    <property type="match status" value="1"/>
</dbReference>
<gene>
    <name evidence="1" type="primary">phbC</name>
    <name evidence="1" type="ORF">AAW51_0789</name>
</gene>
<dbReference type="AlphaFoldDB" id="A0A0G3BLP4"/>
<dbReference type="SUPFAM" id="SSF53474">
    <property type="entry name" value="alpha/beta-Hydrolases"/>
    <property type="match status" value="1"/>
</dbReference>
<proteinExistence type="predicted"/>
<dbReference type="OrthoDB" id="9767934at2"/>
<dbReference type="PATRIC" id="fig|413882.6.peg.835"/>
<protein>
    <submittedName>
        <fullName evidence="1">Polyhydroxyalkanoate synthase</fullName>
    </submittedName>
</protein>
<dbReference type="InterPro" id="IPR051321">
    <property type="entry name" value="PHA/PHB_synthase"/>
</dbReference>
<accession>A0A0G3BLP4</accession>
<name>A0A0G3BLP4_9BURK</name>
<reference evidence="1 2" key="1">
    <citation type="submission" date="2015-05" db="EMBL/GenBank/DDBJ databases">
        <authorList>
            <person name="Tang B."/>
            <person name="Yu Y."/>
        </authorList>
    </citation>
    <scope>NUCLEOTIDE SEQUENCE [LARGE SCALE GENOMIC DNA]</scope>
    <source>
        <strain evidence="1 2">DSM 7029</strain>
    </source>
</reference>
<sequence length="357" mass="38453">MNVAPWHALDSWRRMAGRRMEAAGLAPVESPSECVHRAPGLELLRYLGAAPGGPVLLIVPAPIKRHYIWDLQPSCSVVRRALEQGFTVYLARWTDTDDDHGIERCIELLAGGTALIREATGVAPQLAGHSLGGTLCAILAARHGAQLSSLTLIEAPLHFGADAGAFAPLVGSTPAGAPLATQQTPVAGSVLNLAAAMASPREFIWDRHLDGWAAAAQGRDAMQTYLLATRWSLDEFALPARLFNEVVDLLYRQDRFMRGELQVQGRRVGPADLQVPLAVVVDPRSETIPARSIDPFLASAASDDLLRLEYHGDSGVLLQHIGALIGQNAHRLLWPRLLAWMTAHHPGAAADVRPSAR</sequence>
<dbReference type="InterPro" id="IPR029058">
    <property type="entry name" value="AB_hydrolase_fold"/>
</dbReference>
<organism evidence="1 2">
    <name type="scientific">Caldimonas brevitalea</name>
    <dbReference type="NCBI Taxonomy" id="413882"/>
    <lineage>
        <taxon>Bacteria</taxon>
        <taxon>Pseudomonadati</taxon>
        <taxon>Pseudomonadota</taxon>
        <taxon>Betaproteobacteria</taxon>
        <taxon>Burkholderiales</taxon>
        <taxon>Sphaerotilaceae</taxon>
        <taxon>Caldimonas</taxon>
    </lineage>
</organism>
<evidence type="ECO:0000313" key="1">
    <source>
        <dbReference type="EMBL" id="AKJ27480.1"/>
    </source>
</evidence>